<reference evidence="2 3" key="1">
    <citation type="journal article" date="2019" name="Int. J. Syst. Evol. Microbiol.">
        <title>The Global Catalogue of Microorganisms (GCM) 10K type strain sequencing project: providing services to taxonomists for standard genome sequencing and annotation.</title>
        <authorList>
            <consortium name="The Broad Institute Genomics Platform"/>
            <consortium name="The Broad Institute Genome Sequencing Center for Infectious Disease"/>
            <person name="Wu L."/>
            <person name="Ma J."/>
        </authorList>
    </citation>
    <scope>NUCLEOTIDE SEQUENCE [LARGE SCALE GENOMIC DNA]</scope>
    <source>
        <strain evidence="2 3">PSRA2</strain>
    </source>
</reference>
<dbReference type="RefSeq" id="WP_304449576.1">
    <property type="nucleotide sequence ID" value="NZ_JARRAH010000002.1"/>
</dbReference>
<dbReference type="AlphaFoldDB" id="A0ABD5UBL6"/>
<sequence length="157" mass="16543">MRWAGMTEITGGSTLDPATVAVGDGGPTVEVEDLSREDFVRYAGASGDFNPVHYDEPFAREAGYPSVFAQGMFTAGVASRFVVDWVGVGVLTSFSTRFAAQVWPGDSLTVDGSVAAVDRSDDRTTVDIEFSVRSDGEGVVLTGTATSIYPTAKSPMD</sequence>
<dbReference type="PANTHER" id="PTHR43437">
    <property type="entry name" value="HYDROXYACYL-THIOESTER DEHYDRATASE TYPE 2, MITOCHONDRIAL-RELATED"/>
    <property type="match status" value="1"/>
</dbReference>
<evidence type="ECO:0000313" key="2">
    <source>
        <dbReference type="EMBL" id="MFC6837859.1"/>
    </source>
</evidence>
<dbReference type="PANTHER" id="PTHR43437:SF3">
    <property type="entry name" value="HYDROXYACYL-THIOESTER DEHYDRATASE TYPE 2, MITOCHONDRIAL"/>
    <property type="match status" value="1"/>
</dbReference>
<dbReference type="InterPro" id="IPR029069">
    <property type="entry name" value="HotDog_dom_sf"/>
</dbReference>
<comment type="caution">
    <text evidence="2">The sequence shown here is derived from an EMBL/GenBank/DDBJ whole genome shotgun (WGS) entry which is preliminary data.</text>
</comment>
<dbReference type="SUPFAM" id="SSF54637">
    <property type="entry name" value="Thioesterase/thiol ester dehydrase-isomerase"/>
    <property type="match status" value="1"/>
</dbReference>
<proteinExistence type="predicted"/>
<dbReference type="Proteomes" id="UP001596406">
    <property type="component" value="Unassembled WGS sequence"/>
</dbReference>
<dbReference type="InterPro" id="IPR003965">
    <property type="entry name" value="Fatty_acid_synthase"/>
</dbReference>
<accession>A0ABD5UBL6</accession>
<dbReference type="InterPro" id="IPR002539">
    <property type="entry name" value="MaoC-like_dom"/>
</dbReference>
<protein>
    <submittedName>
        <fullName evidence="2">MaoC/PaaZ C-terminal domain-containing protein</fullName>
    </submittedName>
</protein>
<dbReference type="Pfam" id="PF01575">
    <property type="entry name" value="MaoC_dehydratas"/>
    <property type="match status" value="1"/>
</dbReference>
<evidence type="ECO:0000313" key="3">
    <source>
        <dbReference type="Proteomes" id="UP001596406"/>
    </source>
</evidence>
<keyword evidence="3" id="KW-1185">Reference proteome</keyword>
<evidence type="ECO:0000259" key="1">
    <source>
        <dbReference type="Pfam" id="PF01575"/>
    </source>
</evidence>
<dbReference type="InterPro" id="IPR050965">
    <property type="entry name" value="UPF0336/Enoyl-CoA_hydratase"/>
</dbReference>
<gene>
    <name evidence="2" type="ORF">ACFQHK_15325</name>
</gene>
<dbReference type="Gene3D" id="3.10.129.10">
    <property type="entry name" value="Hotdog Thioesterase"/>
    <property type="match status" value="1"/>
</dbReference>
<organism evidence="2 3">
    <name type="scientific">Halomarina ordinaria</name>
    <dbReference type="NCBI Taxonomy" id="3033939"/>
    <lineage>
        <taxon>Archaea</taxon>
        <taxon>Methanobacteriati</taxon>
        <taxon>Methanobacteriota</taxon>
        <taxon>Stenosarchaea group</taxon>
        <taxon>Halobacteria</taxon>
        <taxon>Halobacteriales</taxon>
        <taxon>Natronomonadaceae</taxon>
        <taxon>Halomarina</taxon>
    </lineage>
</organism>
<name>A0ABD5UBL6_9EURY</name>
<dbReference type="EMBL" id="JBHSXM010000002">
    <property type="protein sequence ID" value="MFC6837859.1"/>
    <property type="molecule type" value="Genomic_DNA"/>
</dbReference>
<dbReference type="GO" id="GO:0016836">
    <property type="term" value="F:hydro-lyase activity"/>
    <property type="evidence" value="ECO:0007669"/>
    <property type="project" value="UniProtKB-ARBA"/>
</dbReference>
<feature type="domain" description="MaoC-like" evidence="1">
    <location>
        <begin position="34"/>
        <end position="126"/>
    </location>
</feature>
<dbReference type="PRINTS" id="PR01483">
    <property type="entry name" value="FASYNTHASE"/>
</dbReference>